<evidence type="ECO:0000256" key="3">
    <source>
        <dbReference type="ARBA" id="ARBA00022989"/>
    </source>
</evidence>
<dbReference type="Pfam" id="PF07264">
    <property type="entry name" value="EI24"/>
    <property type="match status" value="1"/>
</dbReference>
<evidence type="ECO:0000256" key="5">
    <source>
        <dbReference type="SAM" id="Phobius"/>
    </source>
</evidence>
<dbReference type="InterPro" id="IPR052786">
    <property type="entry name" value="Spore_wall_assembly"/>
</dbReference>
<dbReference type="STRING" id="180088.A0A1J8R7D2"/>
<accession>A0A1J8R7D2</accession>
<proteinExistence type="predicted"/>
<dbReference type="PANTHER" id="PTHR34292:SF2">
    <property type="entry name" value="OUTER SPORE WALL PROTEIN LDS1"/>
    <property type="match status" value="1"/>
</dbReference>
<dbReference type="PANTHER" id="PTHR34292">
    <property type="entry name" value="OUTER SPORE WALL PROTEIN LDS1"/>
    <property type="match status" value="1"/>
</dbReference>
<dbReference type="InterPro" id="IPR059112">
    <property type="entry name" value="CysZ/EI24"/>
</dbReference>
<feature type="transmembrane region" description="Helical" evidence="5">
    <location>
        <begin position="130"/>
        <end position="151"/>
    </location>
</feature>
<dbReference type="EMBL" id="LVVM01000888">
    <property type="protein sequence ID" value="OJA19788.1"/>
    <property type="molecule type" value="Genomic_DNA"/>
</dbReference>
<comment type="subcellular location">
    <subcellularLocation>
        <location evidence="1">Membrane</location>
        <topology evidence="1">Multi-pass membrane protein</topology>
    </subcellularLocation>
</comment>
<keyword evidence="3 5" id="KW-1133">Transmembrane helix</keyword>
<name>A0A1J8R7D2_9AGAM</name>
<evidence type="ECO:0000313" key="6">
    <source>
        <dbReference type="EMBL" id="OJA19788.1"/>
    </source>
</evidence>
<protein>
    <submittedName>
        <fullName evidence="6">Uncharacterized protein</fullName>
    </submittedName>
</protein>
<evidence type="ECO:0000256" key="1">
    <source>
        <dbReference type="ARBA" id="ARBA00004141"/>
    </source>
</evidence>
<dbReference type="OrthoDB" id="10012223at2759"/>
<dbReference type="AlphaFoldDB" id="A0A1J8R7D2"/>
<evidence type="ECO:0000256" key="2">
    <source>
        <dbReference type="ARBA" id="ARBA00022692"/>
    </source>
</evidence>
<keyword evidence="4 5" id="KW-0472">Membrane</keyword>
<sequence>MSAEPTPTHSESHFSKYDEVPQELHRAMLRLKFPSSYVVVGAYRLFTDKSLYVPAWNKCRNGARRGLMCGFAWTASGQTCMSYSIQRRIIKAVLTQPSSIFSLRYITRFTDTADELSHETFLGFKLPFSISTYVTILLVGSQFTSIISFFVSRNIRIARQRVWDQTVASRGKGPDFWQPYVEEWDSPPVVNERWGRLNSIFTMWFWRMIIRKVILLPLSLYPFVGTFIAAAFRGMGTAQYLHKPYFAAKKMTPRQVAIFIEERKWDYRMFGFVAALLEGLPIIGLIFTVSNGIGAAMWAHGMSTRLSLSYVLTFSSDLEKRQHYVAVQRQSSRRASGALGYGTGFEVAKT</sequence>
<evidence type="ECO:0000313" key="7">
    <source>
        <dbReference type="Proteomes" id="UP000183567"/>
    </source>
</evidence>
<reference evidence="6 7" key="1">
    <citation type="submission" date="2016-03" db="EMBL/GenBank/DDBJ databases">
        <title>Comparative genomics of the ectomycorrhizal sister species Rhizopogon vinicolor and Rhizopogon vesiculosus (Basidiomycota: Boletales) reveals a divergence of the mating type B locus.</title>
        <authorList>
            <person name="Mujic A.B."/>
            <person name="Kuo A."/>
            <person name="Tritt A."/>
            <person name="Lipzen A."/>
            <person name="Chen C."/>
            <person name="Johnson J."/>
            <person name="Sharma A."/>
            <person name="Barry K."/>
            <person name="Grigoriev I.V."/>
            <person name="Spatafora J.W."/>
        </authorList>
    </citation>
    <scope>NUCLEOTIDE SEQUENCE [LARGE SCALE GENOMIC DNA]</scope>
    <source>
        <strain evidence="6 7">AM-OR11-056</strain>
    </source>
</reference>
<comment type="caution">
    <text evidence="6">The sequence shown here is derived from an EMBL/GenBank/DDBJ whole genome shotgun (WGS) entry which is preliminary data.</text>
</comment>
<organism evidence="6 7">
    <name type="scientific">Rhizopogon vesiculosus</name>
    <dbReference type="NCBI Taxonomy" id="180088"/>
    <lineage>
        <taxon>Eukaryota</taxon>
        <taxon>Fungi</taxon>
        <taxon>Dikarya</taxon>
        <taxon>Basidiomycota</taxon>
        <taxon>Agaricomycotina</taxon>
        <taxon>Agaricomycetes</taxon>
        <taxon>Agaricomycetidae</taxon>
        <taxon>Boletales</taxon>
        <taxon>Suillineae</taxon>
        <taxon>Rhizopogonaceae</taxon>
        <taxon>Rhizopogon</taxon>
    </lineage>
</organism>
<gene>
    <name evidence="6" type="ORF">AZE42_11368</name>
</gene>
<feature type="transmembrane region" description="Helical" evidence="5">
    <location>
        <begin position="213"/>
        <end position="232"/>
    </location>
</feature>
<evidence type="ECO:0000256" key="4">
    <source>
        <dbReference type="ARBA" id="ARBA00023136"/>
    </source>
</evidence>
<dbReference type="Proteomes" id="UP000183567">
    <property type="component" value="Unassembled WGS sequence"/>
</dbReference>
<keyword evidence="2 5" id="KW-0812">Transmembrane</keyword>
<feature type="transmembrane region" description="Helical" evidence="5">
    <location>
        <begin position="269"/>
        <end position="299"/>
    </location>
</feature>
<keyword evidence="7" id="KW-1185">Reference proteome</keyword>